<dbReference type="GO" id="GO:0031956">
    <property type="term" value="F:medium-chain fatty acid-CoA ligase activity"/>
    <property type="evidence" value="ECO:0007669"/>
    <property type="project" value="TreeGrafter"/>
</dbReference>
<dbReference type="AlphaFoldDB" id="A0A437QIB5"/>
<dbReference type="Gene3D" id="3.30.300.30">
    <property type="match status" value="1"/>
</dbReference>
<dbReference type="GO" id="GO:0006631">
    <property type="term" value="P:fatty acid metabolic process"/>
    <property type="evidence" value="ECO:0007669"/>
    <property type="project" value="TreeGrafter"/>
</dbReference>
<evidence type="ECO:0000313" key="6">
    <source>
        <dbReference type="Proteomes" id="UP000287447"/>
    </source>
</evidence>
<dbReference type="PROSITE" id="PS00455">
    <property type="entry name" value="AMP_BINDING"/>
    <property type="match status" value="1"/>
</dbReference>
<keyword evidence="6" id="KW-1185">Reference proteome</keyword>
<dbReference type="InterPro" id="IPR025110">
    <property type="entry name" value="AMP-bd_C"/>
</dbReference>
<dbReference type="PANTHER" id="PTHR43201:SF5">
    <property type="entry name" value="MEDIUM-CHAIN ACYL-COA LIGASE ACSF2, MITOCHONDRIAL"/>
    <property type="match status" value="1"/>
</dbReference>
<feature type="domain" description="AMP-binding enzyme C-terminal" evidence="4">
    <location>
        <begin position="413"/>
        <end position="487"/>
    </location>
</feature>
<dbReference type="RefSeq" id="WP_127768301.1">
    <property type="nucleotide sequence ID" value="NZ_SADE01000004.1"/>
</dbReference>
<evidence type="ECO:0008006" key="7">
    <source>
        <dbReference type="Google" id="ProtNLM"/>
    </source>
</evidence>
<dbReference type="InterPro" id="IPR045851">
    <property type="entry name" value="AMP-bd_C_sf"/>
</dbReference>
<dbReference type="EMBL" id="SADE01000004">
    <property type="protein sequence ID" value="RVU34271.1"/>
    <property type="molecule type" value="Genomic_DNA"/>
</dbReference>
<evidence type="ECO:0000256" key="1">
    <source>
        <dbReference type="ARBA" id="ARBA00006432"/>
    </source>
</evidence>
<evidence type="ECO:0000256" key="2">
    <source>
        <dbReference type="ARBA" id="ARBA00022598"/>
    </source>
</evidence>
<dbReference type="InterPro" id="IPR020845">
    <property type="entry name" value="AMP-binding_CS"/>
</dbReference>
<feature type="domain" description="AMP-dependent synthetase/ligase" evidence="3">
    <location>
        <begin position="8"/>
        <end position="363"/>
    </location>
</feature>
<comment type="caution">
    <text evidence="5">The sequence shown here is derived from an EMBL/GenBank/DDBJ whole genome shotgun (WGS) entry which is preliminary data.</text>
</comment>
<evidence type="ECO:0000259" key="4">
    <source>
        <dbReference type="Pfam" id="PF13193"/>
    </source>
</evidence>
<dbReference type="InterPro" id="IPR000873">
    <property type="entry name" value="AMP-dep_synth/lig_dom"/>
</dbReference>
<dbReference type="Proteomes" id="UP000287447">
    <property type="component" value="Unassembled WGS sequence"/>
</dbReference>
<evidence type="ECO:0000313" key="5">
    <source>
        <dbReference type="EMBL" id="RVU34271.1"/>
    </source>
</evidence>
<dbReference type="PANTHER" id="PTHR43201">
    <property type="entry name" value="ACYL-COA SYNTHETASE"/>
    <property type="match status" value="1"/>
</dbReference>
<gene>
    <name evidence="5" type="ORF">EOI86_22560</name>
</gene>
<dbReference type="SUPFAM" id="SSF56801">
    <property type="entry name" value="Acetyl-CoA synthetase-like"/>
    <property type="match status" value="1"/>
</dbReference>
<dbReference type="OrthoDB" id="9803968at2"/>
<reference evidence="6" key="1">
    <citation type="submission" date="2019-01" db="EMBL/GenBank/DDBJ databases">
        <title>Gri0909 isolated from a small marine red alga.</title>
        <authorList>
            <person name="Kim J."/>
            <person name="Jeong S.E."/>
            <person name="Jeon C.O."/>
        </authorList>
    </citation>
    <scope>NUCLEOTIDE SEQUENCE [LARGE SCALE GENOMIC DNA]</scope>
    <source>
        <strain evidence="6">Gri0909</strain>
    </source>
</reference>
<name>A0A437QIB5_9PROT</name>
<comment type="similarity">
    <text evidence="1">Belongs to the ATP-dependent AMP-binding enzyme family.</text>
</comment>
<dbReference type="Pfam" id="PF00501">
    <property type="entry name" value="AMP-binding"/>
    <property type="match status" value="1"/>
</dbReference>
<sequence length="505" mass="54631">MDIGRWIDRHAGFTPDKVALRTAREEISYADLASRIDRAARAMVGELGLVRGDRIAYLGLNSAEQIVLTFAAARAGLSIVPLNWRLAGPEHAFILKDSEAKVLFVEQSFCDHINDPIPNMRMVGSDFSAGGITSLADLMETAGDGDVKWGGGPKEPLLLCYTSGTTGRPKGAVLTQEAILCNALNAQHMHDMTADDHVLTVLPMFHVGGLNIQTSPVLHCGGTVTLHARFDPAATLRDIAALRPTLTVQVPATMEAMIRHPEWQSTDLSSLRVVATGSTDVPTNLIEAFHARDLPVIQIYGSTETAPVAVYQRSDDAPSRFGSIGRVGLHTEVRLVDADGQDVPDGEAGEILVRGKHVATGYWNDPEQTAKAFQDGWFHSGDIAHRDKDGWLWFRDRVKNVIISGGENIYPAEIERVLREVPGIVEVAVVGRPDERWGAAPIAVVACDDPSMTPDCVAAAFEGRLARYKHPKDVFIVEALPRNAMGKVKLDTVRELVGALGPAAS</sequence>
<organism evidence="5 6">
    <name type="scientific">Hwanghaeella grinnelliae</name>
    <dbReference type="NCBI Taxonomy" id="2500179"/>
    <lineage>
        <taxon>Bacteria</taxon>
        <taxon>Pseudomonadati</taxon>
        <taxon>Pseudomonadota</taxon>
        <taxon>Alphaproteobacteria</taxon>
        <taxon>Rhodospirillales</taxon>
        <taxon>Rhodospirillaceae</taxon>
        <taxon>Hwanghaeella</taxon>
    </lineage>
</organism>
<proteinExistence type="inferred from homology"/>
<accession>A0A437QIB5</accession>
<dbReference type="Gene3D" id="3.40.50.12780">
    <property type="entry name" value="N-terminal domain of ligase-like"/>
    <property type="match status" value="1"/>
</dbReference>
<dbReference type="Pfam" id="PF13193">
    <property type="entry name" value="AMP-binding_C"/>
    <property type="match status" value="1"/>
</dbReference>
<protein>
    <recommendedName>
        <fullName evidence="7">Long-chain-fatty-acid--CoA ligase</fullName>
    </recommendedName>
</protein>
<dbReference type="InterPro" id="IPR042099">
    <property type="entry name" value="ANL_N_sf"/>
</dbReference>
<keyword evidence="2" id="KW-0436">Ligase</keyword>
<evidence type="ECO:0000259" key="3">
    <source>
        <dbReference type="Pfam" id="PF00501"/>
    </source>
</evidence>